<organism evidence="2 3">
    <name type="scientific">Porphyromonas cangingivalis</name>
    <dbReference type="NCBI Taxonomy" id="36874"/>
    <lineage>
        <taxon>Bacteria</taxon>
        <taxon>Pseudomonadati</taxon>
        <taxon>Bacteroidota</taxon>
        <taxon>Bacteroidia</taxon>
        <taxon>Bacteroidales</taxon>
        <taxon>Porphyromonadaceae</taxon>
        <taxon>Porphyromonas</taxon>
    </lineage>
</organism>
<protein>
    <submittedName>
        <fullName evidence="2">Uncharacterized protein</fullName>
    </submittedName>
</protein>
<proteinExistence type="predicted"/>
<accession>A0A0A2EZ88</accession>
<comment type="caution">
    <text evidence="2">The sequence shown here is derived from an EMBL/GenBank/DDBJ whole genome shotgun (WGS) entry which is preliminary data.</text>
</comment>
<reference evidence="2 3" key="1">
    <citation type="submission" date="2014-08" db="EMBL/GenBank/DDBJ databases">
        <title>Porphyromonas cangingivalis strain:COT-109_OH1386 Genome sequencing.</title>
        <authorList>
            <person name="Wallis C."/>
            <person name="Deusch O."/>
            <person name="O'Flynn C."/>
            <person name="Davis I."/>
            <person name="Jospin G."/>
            <person name="Darling A.E."/>
            <person name="Coil D.A."/>
            <person name="Alexiev A."/>
            <person name="Horsfall A."/>
            <person name="Kirkwood N."/>
            <person name="Harris S."/>
            <person name="Eisen J.A."/>
        </authorList>
    </citation>
    <scope>NUCLEOTIDE SEQUENCE [LARGE SCALE GENOMIC DNA]</scope>
    <source>
        <strain evidence="3">COT-109 OH1386</strain>
    </source>
</reference>
<gene>
    <name evidence="2" type="ORF">HQ35_04270</name>
</gene>
<evidence type="ECO:0000313" key="2">
    <source>
        <dbReference type="EMBL" id="KGN81594.1"/>
    </source>
</evidence>
<sequence length="215" mass="24631">MMRILISTLIIISSIFVGFSQTHIIPSRSEGLSPSARMDSLMSVINNRKKELEHIKKKKVRADSLAILVEDYVLLVGMWQDEYKQVKKMADKYRALECLLSESDSVFNIELPNIAIVPPSLRNHYNLISQVVSIQKEIERVEQEIADKTKACIAISQEPMAVIPKLISSDVDAIYTKIAKLKETGLPTFSAVQRKYFDDNIRGRYNNFERYFTNE</sequence>
<feature type="coiled-coil region" evidence="1">
    <location>
        <begin position="131"/>
        <end position="158"/>
    </location>
</feature>
<dbReference type="Proteomes" id="UP000030125">
    <property type="component" value="Unassembled WGS sequence"/>
</dbReference>
<dbReference type="EMBL" id="JQJD01000025">
    <property type="protein sequence ID" value="KGN81594.1"/>
    <property type="molecule type" value="Genomic_DNA"/>
</dbReference>
<name>A0A0A2EZ88_PORCN</name>
<keyword evidence="1" id="KW-0175">Coiled coil</keyword>
<keyword evidence="3" id="KW-1185">Reference proteome</keyword>
<evidence type="ECO:0000313" key="3">
    <source>
        <dbReference type="Proteomes" id="UP000030125"/>
    </source>
</evidence>
<evidence type="ECO:0000256" key="1">
    <source>
        <dbReference type="SAM" id="Coils"/>
    </source>
</evidence>
<dbReference type="AlphaFoldDB" id="A0A0A2EZ88"/>